<dbReference type="GO" id="GO:0007059">
    <property type="term" value="P:chromosome segregation"/>
    <property type="evidence" value="ECO:0007669"/>
    <property type="project" value="TreeGrafter"/>
</dbReference>
<keyword evidence="11" id="KW-1185">Reference proteome</keyword>
<dbReference type="PANTHER" id="PTHR43671">
    <property type="entry name" value="SERINE/THREONINE-PROTEIN KINASE NEK"/>
    <property type="match status" value="1"/>
</dbReference>
<feature type="binding site" evidence="7">
    <location>
        <position position="41"/>
    </location>
    <ligand>
        <name>ATP</name>
        <dbReference type="ChEBI" id="CHEBI:30616"/>
    </ligand>
</feature>
<keyword evidence="3" id="KW-0808">Transferase</keyword>
<comment type="similarity">
    <text evidence="1">Belongs to the protein kinase superfamily. NEK Ser/Thr protein kinase family. NIMA subfamily.</text>
</comment>
<dbReference type="GO" id="GO:0044732">
    <property type="term" value="C:mitotic spindle pole body"/>
    <property type="evidence" value="ECO:0007669"/>
    <property type="project" value="TreeGrafter"/>
</dbReference>
<dbReference type="AlphaFoldDB" id="M7PLW2"/>
<feature type="compositionally biased region" description="Low complexity" evidence="8">
    <location>
        <begin position="438"/>
        <end position="450"/>
    </location>
</feature>
<dbReference type="RefSeq" id="XP_007872355.1">
    <property type="nucleotide sequence ID" value="XM_007874164.1"/>
</dbReference>
<evidence type="ECO:0000259" key="9">
    <source>
        <dbReference type="PROSITE" id="PS50011"/>
    </source>
</evidence>
<evidence type="ECO:0000256" key="1">
    <source>
        <dbReference type="ARBA" id="ARBA00010886"/>
    </source>
</evidence>
<evidence type="ECO:0000313" key="10">
    <source>
        <dbReference type="EMBL" id="EMR11454.1"/>
    </source>
</evidence>
<reference evidence="11" key="1">
    <citation type="journal article" date="2016" name="Nat. Commun.">
        <title>Genome analysis of three Pneumocystis species reveals adaptation mechanisms to life exclusively in mammalian hosts.</title>
        <authorList>
            <person name="Ma L."/>
            <person name="Chen Z."/>
            <person name="Huang D.W."/>
            <person name="Kutty G."/>
            <person name="Ishihara M."/>
            <person name="Wang H."/>
            <person name="Abouelleil A."/>
            <person name="Bishop L."/>
            <person name="Davey E."/>
            <person name="Deng R."/>
            <person name="Deng X."/>
            <person name="Fan L."/>
            <person name="Fantoni G."/>
            <person name="Fitzgerald M."/>
            <person name="Gogineni E."/>
            <person name="Goldberg J.M."/>
            <person name="Handley G."/>
            <person name="Hu X."/>
            <person name="Huber C."/>
            <person name="Jiao X."/>
            <person name="Jones K."/>
            <person name="Levin J.Z."/>
            <person name="Liu Y."/>
            <person name="Macdonald P."/>
            <person name="Melnikov A."/>
            <person name="Raley C."/>
            <person name="Sassi M."/>
            <person name="Sherman B.T."/>
            <person name="Song X."/>
            <person name="Sykes S."/>
            <person name="Tran B."/>
            <person name="Walsh L."/>
            <person name="Xia Y."/>
            <person name="Yang J."/>
            <person name="Young S."/>
            <person name="Zeng Q."/>
            <person name="Zheng X."/>
            <person name="Stephens R."/>
            <person name="Nusbaum C."/>
            <person name="Birren B.W."/>
            <person name="Azadi P."/>
            <person name="Lempicki R.A."/>
            <person name="Cuomo C.A."/>
            <person name="Kovacs J.A."/>
        </authorList>
    </citation>
    <scope>NUCLEOTIDE SEQUENCE [LARGE SCALE GENOMIC DNA]</scope>
    <source>
        <strain evidence="11">B123</strain>
    </source>
</reference>
<dbReference type="PANTHER" id="PTHR43671:SF13">
    <property type="entry name" value="SERINE_THREONINE-PROTEIN KINASE NEK2"/>
    <property type="match status" value="1"/>
</dbReference>
<evidence type="ECO:0000256" key="7">
    <source>
        <dbReference type="PROSITE-ProRule" id="PRU10141"/>
    </source>
</evidence>
<dbReference type="OrthoDB" id="10250725at2759"/>
<feature type="domain" description="Protein kinase" evidence="9">
    <location>
        <begin position="12"/>
        <end position="292"/>
    </location>
</feature>
<keyword evidence="6 7" id="KW-0067">ATP-binding</keyword>
<dbReference type="GeneID" id="19894170"/>
<proteinExistence type="inferred from homology"/>
<dbReference type="VEuPathDB" id="FungiDB:PNEG_00472"/>
<feature type="region of interest" description="Disordered" evidence="8">
    <location>
        <begin position="431"/>
        <end position="466"/>
    </location>
</feature>
<dbReference type="InterPro" id="IPR000719">
    <property type="entry name" value="Prot_kinase_dom"/>
</dbReference>
<dbReference type="EMBL" id="AFWA02000001">
    <property type="protein sequence ID" value="EMR11454.1"/>
    <property type="molecule type" value="Genomic_DNA"/>
</dbReference>
<evidence type="ECO:0000256" key="8">
    <source>
        <dbReference type="SAM" id="MobiDB-lite"/>
    </source>
</evidence>
<dbReference type="STRING" id="1069680.M7PLW2"/>
<dbReference type="SMART" id="SM00220">
    <property type="entry name" value="S_TKc"/>
    <property type="match status" value="1"/>
</dbReference>
<dbReference type="InterPro" id="IPR011009">
    <property type="entry name" value="Kinase-like_dom_sf"/>
</dbReference>
<evidence type="ECO:0000256" key="2">
    <source>
        <dbReference type="ARBA" id="ARBA00012513"/>
    </source>
</evidence>
<evidence type="ECO:0000256" key="6">
    <source>
        <dbReference type="ARBA" id="ARBA00022840"/>
    </source>
</evidence>
<dbReference type="GO" id="GO:0005634">
    <property type="term" value="C:nucleus"/>
    <property type="evidence" value="ECO:0007669"/>
    <property type="project" value="TreeGrafter"/>
</dbReference>
<dbReference type="InterPro" id="IPR017441">
    <property type="entry name" value="Protein_kinase_ATP_BS"/>
</dbReference>
<keyword evidence="5" id="KW-0418">Kinase</keyword>
<name>M7PLW2_PNEMU</name>
<comment type="caution">
    <text evidence="10">The sequence shown here is derived from an EMBL/GenBank/DDBJ whole genome shotgun (WGS) entry which is preliminary data.</text>
</comment>
<protein>
    <recommendedName>
        <fullName evidence="2">non-specific serine/threonine protein kinase</fullName>
        <ecNumber evidence="2">2.7.11.1</ecNumber>
    </recommendedName>
</protein>
<dbReference type="InterPro" id="IPR050660">
    <property type="entry name" value="NEK_Ser/Thr_kinase"/>
</dbReference>
<dbReference type="PROSITE" id="PS00107">
    <property type="entry name" value="PROTEIN_KINASE_ATP"/>
    <property type="match status" value="1"/>
</dbReference>
<dbReference type="Proteomes" id="UP000011958">
    <property type="component" value="Unassembled WGS sequence"/>
</dbReference>
<dbReference type="Gene3D" id="1.10.510.10">
    <property type="entry name" value="Transferase(Phosphotransferase) domain 1"/>
    <property type="match status" value="1"/>
</dbReference>
<dbReference type="GO" id="GO:0005737">
    <property type="term" value="C:cytoplasm"/>
    <property type="evidence" value="ECO:0007669"/>
    <property type="project" value="TreeGrafter"/>
</dbReference>
<evidence type="ECO:0000256" key="4">
    <source>
        <dbReference type="ARBA" id="ARBA00022741"/>
    </source>
</evidence>
<dbReference type="GO" id="GO:0004674">
    <property type="term" value="F:protein serine/threonine kinase activity"/>
    <property type="evidence" value="ECO:0007669"/>
    <property type="project" value="UniProtKB-EC"/>
</dbReference>
<dbReference type="CDD" id="cd08217">
    <property type="entry name" value="STKc_Nek2"/>
    <property type="match status" value="1"/>
</dbReference>
<dbReference type="SUPFAM" id="SSF56112">
    <property type="entry name" value="Protein kinase-like (PK-like)"/>
    <property type="match status" value="1"/>
</dbReference>
<dbReference type="EC" id="2.7.11.1" evidence="2"/>
<dbReference type="PROSITE" id="PS50011">
    <property type="entry name" value="PROTEIN_KINASE_DOM"/>
    <property type="match status" value="1"/>
</dbReference>
<evidence type="ECO:0000256" key="5">
    <source>
        <dbReference type="ARBA" id="ARBA00022777"/>
    </source>
</evidence>
<accession>M7PLW2</accession>
<dbReference type="Pfam" id="PF00069">
    <property type="entry name" value="Pkinase"/>
    <property type="match status" value="1"/>
</dbReference>
<dbReference type="eggNOG" id="KOG0591">
    <property type="taxonomic scope" value="Eukaryota"/>
</dbReference>
<sequence>MESSEGVNDLDYDLLEVIGHGSFGLIRKVRRRSDGMVFARKEIHYKKMEERERKQLASEVHILSNLRHPHIVRYFGRSIDRANHTIHLYMEFCGNGDLGSLIKECQQENSIIPENILWSIFVQLTLALYRCHFGMDAPSSDILVSSPPSPPSSVVVLHRDIKPDNIFRDGEIYVKLGDFGLSRILDDPSRTFAQTYVGTPYYMSPEIINHEPYTAKSDIWALGCTMYEMCTKLPPFRAMTQPELNHKIRRGIFPPIPGLYSMTLRDTIRWCLAVDPKRRPMASDLLMIDMFRAYRKELEILELRRELKVRENNLLKREASVLAKEEELKNKERILYEKEINLGKAIQAHVCRSQTEIDRLYSKTQELGHSGERTTGRPSTVLSTHTIASLHCSSSVKDKRHVTIDNNLSKLSPTHFSPGERRQITISSIPIRQPLQENTSKLSNTTSNKTPVTPNRLRVSPSHRKTLDSPLHSQGLLRAEINTETIGNLRNPRPTVMEMWKKNVWEDGDELPSPFLRKNVTISN</sequence>
<dbReference type="HOGENOM" id="CLU_000288_63_23_1"/>
<dbReference type="OMA" id="HKIRIVE"/>
<dbReference type="GO" id="GO:0005524">
    <property type="term" value="F:ATP binding"/>
    <property type="evidence" value="ECO:0007669"/>
    <property type="project" value="UniProtKB-UniRule"/>
</dbReference>
<evidence type="ECO:0000313" key="11">
    <source>
        <dbReference type="Proteomes" id="UP000011958"/>
    </source>
</evidence>
<keyword evidence="4 7" id="KW-0547">Nucleotide-binding</keyword>
<evidence type="ECO:0000256" key="3">
    <source>
        <dbReference type="ARBA" id="ARBA00022679"/>
    </source>
</evidence>
<gene>
    <name evidence="10" type="ORF">PNEG_00472</name>
</gene>
<organism evidence="10 11">
    <name type="scientific">Pneumocystis murina (strain B123)</name>
    <name type="common">Mouse pneumocystis pneumonia agent</name>
    <name type="synonym">Pneumocystis carinii f. sp. muris</name>
    <dbReference type="NCBI Taxonomy" id="1069680"/>
    <lineage>
        <taxon>Eukaryota</taxon>
        <taxon>Fungi</taxon>
        <taxon>Dikarya</taxon>
        <taxon>Ascomycota</taxon>
        <taxon>Taphrinomycotina</taxon>
        <taxon>Pneumocystomycetes</taxon>
        <taxon>Pneumocystaceae</taxon>
        <taxon>Pneumocystis</taxon>
    </lineage>
</organism>
<dbReference type="Gene3D" id="3.30.200.20">
    <property type="entry name" value="Phosphorylase Kinase, domain 1"/>
    <property type="match status" value="1"/>
</dbReference>